<dbReference type="GO" id="GO:0016757">
    <property type="term" value="F:glycosyltransferase activity"/>
    <property type="evidence" value="ECO:0007669"/>
    <property type="project" value="UniProtKB-KW"/>
</dbReference>
<evidence type="ECO:0000256" key="4">
    <source>
        <dbReference type="ARBA" id="ARBA00022692"/>
    </source>
</evidence>
<keyword evidence="4" id="KW-0812">Transmembrane</keyword>
<evidence type="ECO:0000256" key="5">
    <source>
        <dbReference type="ARBA" id="ARBA00022989"/>
    </source>
</evidence>
<dbReference type="RefSeq" id="WP_087320804.1">
    <property type="nucleotide sequence ID" value="NZ_JAQDLF010000001.1"/>
</dbReference>
<dbReference type="Proteomes" id="UP000474077">
    <property type="component" value="Unassembled WGS sequence"/>
</dbReference>
<evidence type="ECO:0000313" key="8">
    <source>
        <dbReference type="Proteomes" id="UP000474077"/>
    </source>
</evidence>
<keyword evidence="5" id="KW-1133">Transmembrane helix</keyword>
<dbReference type="InterPro" id="IPR050256">
    <property type="entry name" value="Glycosyltransferase_2"/>
</dbReference>
<keyword evidence="3 7" id="KW-0808">Transferase</keyword>
<dbReference type="PANTHER" id="PTHR48090:SF1">
    <property type="entry name" value="PROPHAGE BACTOPRENOL GLUCOSYL TRANSFERASE HOMOLOG"/>
    <property type="match status" value="1"/>
</dbReference>
<dbReference type="CDD" id="cd04187">
    <property type="entry name" value="DPM1_like_bac"/>
    <property type="match status" value="1"/>
</dbReference>
<dbReference type="SUPFAM" id="SSF53448">
    <property type="entry name" value="Nucleotide-diphospho-sugar transferases"/>
    <property type="match status" value="1"/>
</dbReference>
<evidence type="ECO:0000256" key="1">
    <source>
        <dbReference type="ARBA" id="ARBA00004141"/>
    </source>
</evidence>
<dbReference type="AlphaFoldDB" id="A0A1Y4VRL9"/>
<keyword evidence="2" id="KW-0328">Glycosyltransferase</keyword>
<comment type="caution">
    <text evidence="7">The sequence shown here is derived from an EMBL/GenBank/DDBJ whole genome shotgun (WGS) entry which is preliminary data.</text>
</comment>
<comment type="subcellular location">
    <subcellularLocation>
        <location evidence="1">Membrane</location>
        <topology evidence="1">Multi-pass membrane protein</topology>
    </subcellularLocation>
</comment>
<name>A0A1Y4VRL9_9BACE</name>
<proteinExistence type="predicted"/>
<dbReference type="Pfam" id="PF00535">
    <property type="entry name" value="Glycos_transf_2"/>
    <property type="match status" value="1"/>
</dbReference>
<dbReference type="InterPro" id="IPR001173">
    <property type="entry name" value="Glyco_trans_2-like"/>
</dbReference>
<dbReference type="PANTHER" id="PTHR48090">
    <property type="entry name" value="UNDECAPRENYL-PHOSPHATE 4-DEOXY-4-FORMAMIDO-L-ARABINOSE TRANSFERASE-RELATED"/>
    <property type="match status" value="1"/>
</dbReference>
<protein>
    <submittedName>
        <fullName evidence="7">Glycosyltransferase family 2 protein</fullName>
    </submittedName>
</protein>
<dbReference type="InterPro" id="IPR029044">
    <property type="entry name" value="Nucleotide-diphossugar_trans"/>
</dbReference>
<gene>
    <name evidence="7" type="ORF">GA560_19695</name>
</gene>
<organism evidence="7 8">
    <name type="scientific">Bacteroides xylanisolvens</name>
    <dbReference type="NCBI Taxonomy" id="371601"/>
    <lineage>
        <taxon>Bacteria</taxon>
        <taxon>Pseudomonadati</taxon>
        <taxon>Bacteroidota</taxon>
        <taxon>Bacteroidia</taxon>
        <taxon>Bacteroidales</taxon>
        <taxon>Bacteroidaceae</taxon>
        <taxon>Bacteroides</taxon>
    </lineage>
</organism>
<evidence type="ECO:0000256" key="6">
    <source>
        <dbReference type="ARBA" id="ARBA00023136"/>
    </source>
</evidence>
<evidence type="ECO:0000313" key="7">
    <source>
        <dbReference type="EMBL" id="KAB6079492.1"/>
    </source>
</evidence>
<sequence>MIKLAIVSPCYNEEEVLEESTTRLTALFDDLVAKKKISADSFVLFVNDGSKDRTWSIIKQLHRTNPYIKGMNLARNVGHQYAIMAGMMTAKDWSDAVITIDADLQDDLNAIEEMIDAYTQGYDVVYGVKVSRQADPMLKRLSATAFYKLQHRMGVETIYNHADFRFLSRRVLEQLSRYQERNVYLRGIIPLLGFPSTTVDDVIRERTAGTSKYTVRKMFSLALDGITSFSVKPIYGIVYLGIIFVFISILIGIYVLYSLISGTAEHGWASLMLSVWFVGGIVLMSIGAVGLYIGKIYKEVKRRPLYNVEEVLYDDQDK</sequence>
<evidence type="ECO:0000256" key="3">
    <source>
        <dbReference type="ARBA" id="ARBA00022679"/>
    </source>
</evidence>
<dbReference type="Gene3D" id="3.90.550.10">
    <property type="entry name" value="Spore Coat Polysaccharide Biosynthesis Protein SpsA, Chain A"/>
    <property type="match status" value="1"/>
</dbReference>
<dbReference type="GO" id="GO:0005886">
    <property type="term" value="C:plasma membrane"/>
    <property type="evidence" value="ECO:0007669"/>
    <property type="project" value="TreeGrafter"/>
</dbReference>
<keyword evidence="6" id="KW-0472">Membrane</keyword>
<evidence type="ECO:0000256" key="2">
    <source>
        <dbReference type="ARBA" id="ARBA00022676"/>
    </source>
</evidence>
<reference evidence="7 8" key="1">
    <citation type="journal article" date="2019" name="Nat. Med.">
        <title>A library of human gut bacterial isolates paired with longitudinal multiomics data enables mechanistic microbiome research.</title>
        <authorList>
            <person name="Poyet M."/>
            <person name="Groussin M."/>
            <person name="Gibbons S.M."/>
            <person name="Avila-Pacheco J."/>
            <person name="Jiang X."/>
            <person name="Kearney S.M."/>
            <person name="Perrotta A.R."/>
            <person name="Berdy B."/>
            <person name="Zhao S."/>
            <person name="Lieberman T.D."/>
            <person name="Swanson P.K."/>
            <person name="Smith M."/>
            <person name="Roesemann S."/>
            <person name="Alexander J.E."/>
            <person name="Rich S.A."/>
            <person name="Livny J."/>
            <person name="Vlamakis H."/>
            <person name="Clish C."/>
            <person name="Bullock K."/>
            <person name="Deik A."/>
            <person name="Scott J."/>
            <person name="Pierce K.A."/>
            <person name="Xavier R.J."/>
            <person name="Alm E.J."/>
        </authorList>
    </citation>
    <scope>NUCLEOTIDE SEQUENCE [LARGE SCALE GENOMIC DNA]</scope>
    <source>
        <strain evidence="7 8">BIOML-A73</strain>
    </source>
</reference>
<dbReference type="EMBL" id="WDER01000068">
    <property type="protein sequence ID" value="KAB6079492.1"/>
    <property type="molecule type" value="Genomic_DNA"/>
</dbReference>
<accession>A0A1Y4VRL9</accession>